<protein>
    <submittedName>
        <fullName evidence="2">Uncharacterized protein</fullName>
    </submittedName>
</protein>
<keyword evidence="1" id="KW-1133">Transmembrane helix</keyword>
<name>A0A6N3V3U4_BACOV</name>
<dbReference type="Proteomes" id="UP000460135">
    <property type="component" value="Unassembled WGS sequence"/>
</dbReference>
<evidence type="ECO:0000256" key="1">
    <source>
        <dbReference type="SAM" id="Phobius"/>
    </source>
</evidence>
<organism evidence="2 3">
    <name type="scientific">Bacteroides ovatus</name>
    <dbReference type="NCBI Taxonomy" id="28116"/>
    <lineage>
        <taxon>Bacteria</taxon>
        <taxon>Pseudomonadati</taxon>
        <taxon>Bacteroidota</taxon>
        <taxon>Bacteroidia</taxon>
        <taxon>Bacteroidales</taxon>
        <taxon>Bacteroidaceae</taxon>
        <taxon>Bacteroides</taxon>
    </lineage>
</organism>
<evidence type="ECO:0000313" key="3">
    <source>
        <dbReference type="Proteomes" id="UP000460135"/>
    </source>
</evidence>
<feature type="transmembrane region" description="Helical" evidence="1">
    <location>
        <begin position="35"/>
        <end position="64"/>
    </location>
</feature>
<proteinExistence type="predicted"/>
<keyword evidence="1" id="KW-0472">Membrane</keyword>
<comment type="caution">
    <text evidence="2">The sequence shown here is derived from an EMBL/GenBank/DDBJ whole genome shotgun (WGS) entry which is preliminary data.</text>
</comment>
<dbReference type="AlphaFoldDB" id="A0A6N3V3U4"/>
<evidence type="ECO:0000313" key="2">
    <source>
        <dbReference type="EMBL" id="KAA3801647.1"/>
    </source>
</evidence>
<dbReference type="EMBL" id="VWLX01000018">
    <property type="protein sequence ID" value="KAA3801647.1"/>
    <property type="molecule type" value="Genomic_DNA"/>
</dbReference>
<accession>A0A6N3V3U4</accession>
<keyword evidence="1" id="KW-0812">Transmembrane</keyword>
<reference evidence="2 3" key="1">
    <citation type="journal article" date="2019" name="Nat. Med.">
        <title>A library of human gut bacterial isolates paired with longitudinal multiomics data enables mechanistic microbiome research.</title>
        <authorList>
            <person name="Poyet M."/>
            <person name="Groussin M."/>
            <person name="Gibbons S.M."/>
            <person name="Avila-Pacheco J."/>
            <person name="Jiang X."/>
            <person name="Kearney S.M."/>
            <person name="Perrotta A.R."/>
            <person name="Berdy B."/>
            <person name="Zhao S."/>
            <person name="Lieberman T.D."/>
            <person name="Swanson P.K."/>
            <person name="Smith M."/>
            <person name="Roesemann S."/>
            <person name="Alexander J.E."/>
            <person name="Rich S.A."/>
            <person name="Livny J."/>
            <person name="Vlamakis H."/>
            <person name="Clish C."/>
            <person name="Bullock K."/>
            <person name="Deik A."/>
            <person name="Scott J."/>
            <person name="Pierce K.A."/>
            <person name="Xavier R.J."/>
            <person name="Alm E.J."/>
        </authorList>
    </citation>
    <scope>NUCLEOTIDE SEQUENCE [LARGE SCALE GENOMIC DNA]</scope>
    <source>
        <strain evidence="2 3">BIOML-A183</strain>
    </source>
</reference>
<sequence>MLFFLDYLLSCQKYVPLQCVFHSIRFKVNKGWSKALLLFLCLYVSSPLFLIHDSIGITLFFNNFAKREMSIMSR</sequence>
<gene>
    <name evidence="2" type="ORF">F3F51_21215</name>
</gene>